<dbReference type="AlphaFoldDB" id="A0A4Y2QL80"/>
<organism evidence="1 2">
    <name type="scientific">Araneus ventricosus</name>
    <name type="common">Orbweaver spider</name>
    <name type="synonym">Epeira ventricosa</name>
    <dbReference type="NCBI Taxonomy" id="182803"/>
    <lineage>
        <taxon>Eukaryota</taxon>
        <taxon>Metazoa</taxon>
        <taxon>Ecdysozoa</taxon>
        <taxon>Arthropoda</taxon>
        <taxon>Chelicerata</taxon>
        <taxon>Arachnida</taxon>
        <taxon>Araneae</taxon>
        <taxon>Araneomorphae</taxon>
        <taxon>Entelegynae</taxon>
        <taxon>Araneoidea</taxon>
        <taxon>Araneidae</taxon>
        <taxon>Araneus</taxon>
    </lineage>
</organism>
<reference evidence="1 2" key="1">
    <citation type="journal article" date="2019" name="Sci. Rep.">
        <title>Orb-weaving spider Araneus ventricosus genome elucidates the spidroin gene catalogue.</title>
        <authorList>
            <person name="Kono N."/>
            <person name="Nakamura H."/>
            <person name="Ohtoshi R."/>
            <person name="Moran D.A.P."/>
            <person name="Shinohara A."/>
            <person name="Yoshida Y."/>
            <person name="Fujiwara M."/>
            <person name="Mori M."/>
            <person name="Tomita M."/>
            <person name="Arakawa K."/>
        </authorList>
    </citation>
    <scope>NUCLEOTIDE SEQUENCE [LARGE SCALE GENOMIC DNA]</scope>
</reference>
<accession>A0A4Y2QL80</accession>
<name>A0A4Y2QL80_ARAVE</name>
<dbReference type="Proteomes" id="UP000499080">
    <property type="component" value="Unassembled WGS sequence"/>
</dbReference>
<evidence type="ECO:0000313" key="1">
    <source>
        <dbReference type="EMBL" id="GBN64026.1"/>
    </source>
</evidence>
<protein>
    <submittedName>
        <fullName evidence="1">Uncharacterized protein</fullName>
    </submittedName>
</protein>
<comment type="caution">
    <text evidence="1">The sequence shown here is derived from an EMBL/GenBank/DDBJ whole genome shotgun (WGS) entry which is preliminary data.</text>
</comment>
<gene>
    <name evidence="1" type="ORF">AVEN_167022_1</name>
</gene>
<evidence type="ECO:0000313" key="2">
    <source>
        <dbReference type="Proteomes" id="UP000499080"/>
    </source>
</evidence>
<proteinExistence type="predicted"/>
<keyword evidence="2" id="KW-1185">Reference proteome</keyword>
<dbReference type="OrthoDB" id="10069847at2759"/>
<sequence length="93" mass="10677">MMILLISESRMMAHGRNVDTIWNWYSCSFLTGLVIDYEMLSKYCPECTTAKRDLGENCTDFSIWYKAHKPECSENCAGSSNAMEVKAAKILWH</sequence>
<dbReference type="EMBL" id="BGPR01139265">
    <property type="protein sequence ID" value="GBN64026.1"/>
    <property type="molecule type" value="Genomic_DNA"/>
</dbReference>